<accession>A0ACC0A1A8</accession>
<reference evidence="2" key="1">
    <citation type="journal article" date="2023" name="Nat. Plants">
        <title>Single-cell RNA sequencing provides a high-resolution roadmap for understanding the multicellular compartmentation of specialized metabolism.</title>
        <authorList>
            <person name="Sun S."/>
            <person name="Shen X."/>
            <person name="Li Y."/>
            <person name="Li Y."/>
            <person name="Wang S."/>
            <person name="Li R."/>
            <person name="Zhang H."/>
            <person name="Shen G."/>
            <person name="Guo B."/>
            <person name="Wei J."/>
            <person name="Xu J."/>
            <person name="St-Pierre B."/>
            <person name="Chen S."/>
            <person name="Sun C."/>
        </authorList>
    </citation>
    <scope>NUCLEOTIDE SEQUENCE [LARGE SCALE GENOMIC DNA]</scope>
</reference>
<dbReference type="Proteomes" id="UP001060085">
    <property type="component" value="Linkage Group LG07"/>
</dbReference>
<keyword evidence="2" id="KW-1185">Reference proteome</keyword>
<evidence type="ECO:0000313" key="1">
    <source>
        <dbReference type="EMBL" id="KAI5654700.1"/>
    </source>
</evidence>
<comment type="caution">
    <text evidence="1">The sequence shown here is derived from an EMBL/GenBank/DDBJ whole genome shotgun (WGS) entry which is preliminary data.</text>
</comment>
<proteinExistence type="predicted"/>
<name>A0ACC0A1A8_CATRO</name>
<protein>
    <submittedName>
        <fullName evidence="1">Uncharacterized protein</fullName>
    </submittedName>
</protein>
<gene>
    <name evidence="1" type="ORF">M9H77_31887</name>
</gene>
<organism evidence="1 2">
    <name type="scientific">Catharanthus roseus</name>
    <name type="common">Madagascar periwinkle</name>
    <name type="synonym">Vinca rosea</name>
    <dbReference type="NCBI Taxonomy" id="4058"/>
    <lineage>
        <taxon>Eukaryota</taxon>
        <taxon>Viridiplantae</taxon>
        <taxon>Streptophyta</taxon>
        <taxon>Embryophyta</taxon>
        <taxon>Tracheophyta</taxon>
        <taxon>Spermatophyta</taxon>
        <taxon>Magnoliopsida</taxon>
        <taxon>eudicotyledons</taxon>
        <taxon>Gunneridae</taxon>
        <taxon>Pentapetalae</taxon>
        <taxon>asterids</taxon>
        <taxon>lamiids</taxon>
        <taxon>Gentianales</taxon>
        <taxon>Apocynaceae</taxon>
        <taxon>Rauvolfioideae</taxon>
        <taxon>Vinceae</taxon>
        <taxon>Catharanthinae</taxon>
        <taxon>Catharanthus</taxon>
    </lineage>
</organism>
<evidence type="ECO:0000313" key="2">
    <source>
        <dbReference type="Proteomes" id="UP001060085"/>
    </source>
</evidence>
<dbReference type="EMBL" id="CM044707">
    <property type="protein sequence ID" value="KAI5654700.1"/>
    <property type="molecule type" value="Genomic_DNA"/>
</dbReference>
<sequence>MLCGSGYFLEGWVRRGSPARVAQDGLARIDYGMLEIVRRPRFRFRTLSVEPIMVPYSTVVDLAEGFGVSQLDGTIVRGSAGSTPSSSYSLREIDPERPSVPVVDIPDSDSETVDGPFGSTSGLPISSPIAETAGSHFPASCLSLEQRLQAAENQIAALKAKLARTNRHFHLSPNRLAAEVAQIRGASEVQRRGTSLQRRVETTSRSANETPAEAEARRRNFSRRFSRQS</sequence>